<sequence>MESEIGISVSECSHSQKRRLIQQQLVLLLHAHKCRKENVSRCPQRLPHCQTMRDVLQHMMTCAAGRRCTYTHCASSRQIITHWKYCNRQDCPVCSPFRNRGIVSEINASLSAPQDEIQQQDQQQGSLQTNNVSSLCQTSHIESNAGDSVQVETLPQNCMAAMDLSLRRSVDDSRSTCNSITACRVSGNNIPCTQGNSDQVEYSDYSQNAVGLISGPNNCQQNITAAEPISDSIDIDEISPICPGSDEAISTDETQDTGSNTNMNDAEIRSRTMNIPLEERNDNIHQIVEIVLPVQDDLYIGYSMLLQFAKTTERKIHNIVNNRNDYHHYARQTVDVVKRTFNEWKQEKPDEEFSIQKDLYGMNMQDFIDKATQKCASVLVASTTDICENTEVVPQPSTSTHNIVRNNQTRTSSVRFEPYQSTHAISARRMIYHRSRQYAKAYTVCFYSKTDLPSRLYHCRIILEAVIEILLDDVEEDIKDKLADILEVKHGYHHITEDDLFFLKSARRQLDLPISPPGFEWDGDKLRRLIGNGKLHVMVQVQRQMDSLFSSNCSFARCERNDPRRRQLSESSLSPWTSHDRHRTDNDDSMDDMNEEEEAVNEAIRRSLADRGTSLSPSTSTSPECKEKLALAILDHADRVVKGPTRCITVKRGDLWNSALEFFREPNFIRESGSLKVHFKTQHGIAEEGTDYGGPKREFFRLLIREICQKSGALVETPNGLIPRNNIHQLREGVLRHIGRMISTMVIQGGEPPSIFSPIITECVLKDPMSTKPNVDDIPDLIIRESLKLVQQALDNDSLQKALNSCEWRFDIDGLPLFITMENKEEFLQASAMYFAVLTRQMGIQQLLQGLEYYDLLGLMRRKPFLCSILEYKKEDVLAKDLISMIEPEYSWSDDRREKEEKLFSNLKEFLELVEGKTLLEKLDEDLTADEREFISTLKPSKLLEFCTGSSKVPALGFEEDPHMTFVHDDHKFHPSAHTCGNNLVLYVNDKTTLDKSAFFKIMVETLMNAENFGFD</sequence>
<evidence type="ECO:0000256" key="2">
    <source>
        <dbReference type="ARBA" id="ARBA00013184"/>
    </source>
</evidence>
<evidence type="ECO:0000259" key="16">
    <source>
        <dbReference type="PROSITE" id="PS50134"/>
    </source>
</evidence>
<keyword evidence="4 14" id="KW-0479">Metal-binding</keyword>
<proteinExistence type="predicted"/>
<dbReference type="Gene3D" id="3.30.2410.10">
    <property type="entry name" value="Hect, E3 ligase catalytic domain"/>
    <property type="match status" value="1"/>
</dbReference>
<comment type="subcellular location">
    <subcellularLocation>
        <location evidence="1">Nucleus</location>
    </subcellularLocation>
</comment>
<dbReference type="EC" id="2.3.1.48" evidence="2"/>
<evidence type="ECO:0000256" key="4">
    <source>
        <dbReference type="ARBA" id="ARBA00022723"/>
    </source>
</evidence>
<evidence type="ECO:0000256" key="3">
    <source>
        <dbReference type="ARBA" id="ARBA00022679"/>
    </source>
</evidence>
<dbReference type="PANTHER" id="PTHR13808">
    <property type="entry name" value="CBP/P300-RELATED"/>
    <property type="match status" value="1"/>
</dbReference>
<evidence type="ECO:0000256" key="14">
    <source>
        <dbReference type="PROSITE-ProRule" id="PRU00203"/>
    </source>
</evidence>
<dbReference type="Proteomes" id="UP001634394">
    <property type="component" value="Unassembled WGS sequence"/>
</dbReference>
<gene>
    <name evidence="18" type="ORF">ACJMK2_033408</name>
</gene>
<feature type="domain" description="HECT" evidence="17">
    <location>
        <begin position="665"/>
        <end position="1016"/>
    </location>
</feature>
<feature type="domain" description="TAZ-type" evidence="16">
    <location>
        <begin position="14"/>
        <end position="97"/>
    </location>
</feature>
<reference evidence="18 19" key="1">
    <citation type="submission" date="2024-11" db="EMBL/GenBank/DDBJ databases">
        <title>Chromosome-level genome assembly of the freshwater bivalve Anodonta woodiana.</title>
        <authorList>
            <person name="Chen X."/>
        </authorList>
    </citation>
    <scope>NUCLEOTIDE SEQUENCE [LARGE SCALE GENOMIC DNA]</scope>
    <source>
        <strain evidence="18">MN2024</strain>
        <tissue evidence="18">Gills</tissue>
    </source>
</reference>
<dbReference type="GO" id="GO:0005634">
    <property type="term" value="C:nucleus"/>
    <property type="evidence" value="ECO:0007669"/>
    <property type="project" value="UniProtKB-SubCell"/>
</dbReference>
<dbReference type="PROSITE" id="PS50237">
    <property type="entry name" value="HECT"/>
    <property type="match status" value="1"/>
</dbReference>
<keyword evidence="7 14" id="KW-0862">Zinc</keyword>
<feature type="compositionally biased region" description="Acidic residues" evidence="15">
    <location>
        <begin position="587"/>
        <end position="600"/>
    </location>
</feature>
<evidence type="ECO:0000256" key="1">
    <source>
        <dbReference type="ARBA" id="ARBA00004123"/>
    </source>
</evidence>
<evidence type="ECO:0000256" key="8">
    <source>
        <dbReference type="ARBA" id="ARBA00022853"/>
    </source>
</evidence>
<feature type="active site" description="Glycyl thioester intermediate" evidence="13">
    <location>
        <position position="980"/>
    </location>
</feature>
<evidence type="ECO:0000256" key="7">
    <source>
        <dbReference type="ARBA" id="ARBA00022833"/>
    </source>
</evidence>
<evidence type="ECO:0000313" key="18">
    <source>
        <dbReference type="EMBL" id="KAL3875462.1"/>
    </source>
</evidence>
<dbReference type="Gene3D" id="3.90.1750.10">
    <property type="entry name" value="Hect, E3 ligase catalytic domains"/>
    <property type="match status" value="1"/>
</dbReference>
<dbReference type="Pfam" id="PF02135">
    <property type="entry name" value="zf-TAZ"/>
    <property type="match status" value="1"/>
</dbReference>
<evidence type="ECO:0000259" key="17">
    <source>
        <dbReference type="PROSITE" id="PS50237"/>
    </source>
</evidence>
<evidence type="ECO:0000313" key="19">
    <source>
        <dbReference type="Proteomes" id="UP001634394"/>
    </source>
</evidence>
<evidence type="ECO:0000256" key="6">
    <source>
        <dbReference type="ARBA" id="ARBA00022786"/>
    </source>
</evidence>
<comment type="caution">
    <text evidence="18">The sequence shown here is derived from an EMBL/GenBank/DDBJ whole genome shotgun (WGS) entry which is preliminary data.</text>
</comment>
<dbReference type="SMART" id="SM00119">
    <property type="entry name" value="HECTc"/>
    <property type="match status" value="1"/>
</dbReference>
<organism evidence="18 19">
    <name type="scientific">Sinanodonta woodiana</name>
    <name type="common">Chinese pond mussel</name>
    <name type="synonym">Anodonta woodiana</name>
    <dbReference type="NCBI Taxonomy" id="1069815"/>
    <lineage>
        <taxon>Eukaryota</taxon>
        <taxon>Metazoa</taxon>
        <taxon>Spiralia</taxon>
        <taxon>Lophotrochozoa</taxon>
        <taxon>Mollusca</taxon>
        <taxon>Bivalvia</taxon>
        <taxon>Autobranchia</taxon>
        <taxon>Heteroconchia</taxon>
        <taxon>Palaeoheterodonta</taxon>
        <taxon>Unionida</taxon>
        <taxon>Unionoidea</taxon>
        <taxon>Unionidae</taxon>
        <taxon>Unioninae</taxon>
        <taxon>Sinanodonta</taxon>
    </lineage>
</organism>
<evidence type="ECO:0000256" key="5">
    <source>
        <dbReference type="ARBA" id="ARBA00022771"/>
    </source>
</evidence>
<dbReference type="InterPro" id="IPR035898">
    <property type="entry name" value="TAZ_dom_sf"/>
</dbReference>
<keyword evidence="6 13" id="KW-0833">Ubl conjugation pathway</keyword>
<evidence type="ECO:0000256" key="13">
    <source>
        <dbReference type="PROSITE-ProRule" id="PRU00104"/>
    </source>
</evidence>
<keyword evidence="19" id="KW-1185">Reference proteome</keyword>
<dbReference type="Pfam" id="PF00632">
    <property type="entry name" value="HECT"/>
    <property type="match status" value="1"/>
</dbReference>
<comment type="catalytic activity">
    <reaction evidence="12">
        <text>L-lysyl-[protein] + acetyl-CoA = N(6)-acetyl-L-lysyl-[protein] + CoA + H(+)</text>
        <dbReference type="Rhea" id="RHEA:45948"/>
        <dbReference type="Rhea" id="RHEA-COMP:9752"/>
        <dbReference type="Rhea" id="RHEA-COMP:10731"/>
        <dbReference type="ChEBI" id="CHEBI:15378"/>
        <dbReference type="ChEBI" id="CHEBI:29969"/>
        <dbReference type="ChEBI" id="CHEBI:57287"/>
        <dbReference type="ChEBI" id="CHEBI:57288"/>
        <dbReference type="ChEBI" id="CHEBI:61930"/>
        <dbReference type="EC" id="2.3.1.48"/>
    </reaction>
</comment>
<dbReference type="InterPro" id="IPR013178">
    <property type="entry name" value="Histone_AcTrfase_Rtt109/CBP"/>
</dbReference>
<keyword evidence="11" id="KW-0539">Nucleus</keyword>
<dbReference type="GO" id="GO:0004402">
    <property type="term" value="F:histone acetyltransferase activity"/>
    <property type="evidence" value="ECO:0007669"/>
    <property type="project" value="UniProtKB-ARBA"/>
</dbReference>
<dbReference type="PANTHER" id="PTHR13808:SF1">
    <property type="entry name" value="HISTONE ACETYLTRANSFERASE"/>
    <property type="match status" value="1"/>
</dbReference>
<evidence type="ECO:0000256" key="9">
    <source>
        <dbReference type="ARBA" id="ARBA00023015"/>
    </source>
</evidence>
<feature type="region of interest" description="Disordered" evidence="15">
    <location>
        <begin position="564"/>
        <end position="602"/>
    </location>
</feature>
<dbReference type="PROSITE" id="PS50134">
    <property type="entry name" value="ZF_TAZ"/>
    <property type="match status" value="1"/>
</dbReference>
<feature type="zinc finger region" description="TAZ-type" evidence="14">
    <location>
        <begin position="14"/>
        <end position="97"/>
    </location>
</feature>
<protein>
    <recommendedName>
        <fullName evidence="2">histone acetyltransferase</fullName>
        <ecNumber evidence="2">2.3.1.48</ecNumber>
    </recommendedName>
</protein>
<name>A0ABD3WN98_SINWO</name>
<accession>A0ABD3WN98</accession>
<dbReference type="AlphaFoldDB" id="A0ABD3WN98"/>
<evidence type="ECO:0000256" key="15">
    <source>
        <dbReference type="SAM" id="MobiDB-lite"/>
    </source>
</evidence>
<dbReference type="Gene3D" id="1.20.1020.10">
    <property type="entry name" value="TAZ domain"/>
    <property type="match status" value="1"/>
</dbReference>
<keyword evidence="8" id="KW-0156">Chromatin regulator</keyword>
<dbReference type="GO" id="GO:0008270">
    <property type="term" value="F:zinc ion binding"/>
    <property type="evidence" value="ECO:0007669"/>
    <property type="project" value="UniProtKB-KW"/>
</dbReference>
<evidence type="ECO:0000256" key="12">
    <source>
        <dbReference type="ARBA" id="ARBA00048017"/>
    </source>
</evidence>
<dbReference type="SUPFAM" id="SSF57933">
    <property type="entry name" value="TAZ domain"/>
    <property type="match status" value="1"/>
</dbReference>
<evidence type="ECO:0000256" key="10">
    <source>
        <dbReference type="ARBA" id="ARBA00023163"/>
    </source>
</evidence>
<keyword evidence="9" id="KW-0805">Transcription regulation</keyword>
<dbReference type="EMBL" id="JBJQND010000005">
    <property type="protein sequence ID" value="KAL3875462.1"/>
    <property type="molecule type" value="Genomic_DNA"/>
</dbReference>
<dbReference type="SMART" id="SM00551">
    <property type="entry name" value="ZnF_TAZ"/>
    <property type="match status" value="1"/>
</dbReference>
<keyword evidence="5 14" id="KW-0863">Zinc-finger</keyword>
<dbReference type="InterPro" id="IPR000569">
    <property type="entry name" value="HECT_dom"/>
</dbReference>
<keyword evidence="10" id="KW-0804">Transcription</keyword>
<dbReference type="InterPro" id="IPR035983">
    <property type="entry name" value="Hect_E3_ubiquitin_ligase"/>
</dbReference>
<dbReference type="InterPro" id="IPR000197">
    <property type="entry name" value="Znf_TAZ"/>
</dbReference>
<evidence type="ECO:0000256" key="11">
    <source>
        <dbReference type="ARBA" id="ARBA00023242"/>
    </source>
</evidence>
<keyword evidence="3" id="KW-0808">Transferase</keyword>
<dbReference type="SUPFAM" id="SSF56204">
    <property type="entry name" value="Hect, E3 ligase catalytic domain"/>
    <property type="match status" value="1"/>
</dbReference>